<feature type="transmembrane region" description="Helical" evidence="1">
    <location>
        <begin position="6"/>
        <end position="26"/>
    </location>
</feature>
<dbReference type="CDD" id="cd00130">
    <property type="entry name" value="PAS"/>
    <property type="match status" value="1"/>
</dbReference>
<feature type="domain" description="PAS" evidence="2">
    <location>
        <begin position="28"/>
        <end position="100"/>
    </location>
</feature>
<dbReference type="InterPro" id="IPR035965">
    <property type="entry name" value="PAS-like_dom_sf"/>
</dbReference>
<dbReference type="InterPro" id="IPR013655">
    <property type="entry name" value="PAS_fold_3"/>
</dbReference>
<dbReference type="SMART" id="SM00091">
    <property type="entry name" value="PAS"/>
    <property type="match status" value="1"/>
</dbReference>
<organism evidence="3 4">
    <name type="scientific">Hallerella porci</name>
    <dbReference type="NCBI Taxonomy" id="1945871"/>
    <lineage>
        <taxon>Bacteria</taxon>
        <taxon>Pseudomonadati</taxon>
        <taxon>Fibrobacterota</taxon>
        <taxon>Fibrobacteria</taxon>
        <taxon>Fibrobacterales</taxon>
        <taxon>Fibrobacteraceae</taxon>
        <taxon>Hallerella</taxon>
    </lineage>
</organism>
<protein>
    <submittedName>
        <fullName evidence="3">PAS domain-containing protein</fullName>
    </submittedName>
</protein>
<dbReference type="InterPro" id="IPR000014">
    <property type="entry name" value="PAS"/>
</dbReference>
<evidence type="ECO:0000259" key="2">
    <source>
        <dbReference type="PROSITE" id="PS50112"/>
    </source>
</evidence>
<keyword evidence="1" id="KW-1133">Transmembrane helix</keyword>
<dbReference type="Pfam" id="PF08447">
    <property type="entry name" value="PAS_3"/>
    <property type="match status" value="1"/>
</dbReference>
<comment type="caution">
    <text evidence="3">The sequence shown here is derived from an EMBL/GenBank/DDBJ whole genome shotgun (WGS) entry which is preliminary data.</text>
</comment>
<dbReference type="Proteomes" id="UP000245523">
    <property type="component" value="Unassembled WGS sequence"/>
</dbReference>
<evidence type="ECO:0000313" key="3">
    <source>
        <dbReference type="EMBL" id="PWL01884.1"/>
    </source>
</evidence>
<evidence type="ECO:0000313" key="4">
    <source>
        <dbReference type="Proteomes" id="UP000245523"/>
    </source>
</evidence>
<accession>A0ABX5LRH8</accession>
<reference evidence="3 4" key="1">
    <citation type="submission" date="2018-05" db="EMBL/GenBank/DDBJ databases">
        <title>Animal gut microbial communities from fecal samples from Wisconsin, USA.</title>
        <authorList>
            <person name="Neumann A."/>
        </authorList>
    </citation>
    <scope>NUCLEOTIDE SEQUENCE [LARGE SCALE GENOMIC DNA]</scope>
    <source>
        <strain evidence="3 4">UWS4</strain>
    </source>
</reference>
<gene>
    <name evidence="3" type="ORF">B0H50_11050</name>
</gene>
<sequence>MDLAFLAFAIFFFFTTIILLVQILPLKRKVDLIDLIDKKTKSLLAIIDADSFHVLSASAALRQVLGFSSEELKQHSMREFIFPDDEKLLNTALESSLNKDKTGYAGETTIEHLRLRLKDVRYGWQWYELFGFFTTYNSKRILCCTYMPLNEQILTKADLIEKENLLKVLMNNSFGIIWTMDCLSRQLMLLTPISRERFGIDDHPIGAITSNEEVFTADTLQRFRAMINQRIELLASNGEERDLPQDLEITVQNRDGSTVNMITRSTLEKNDLGKYILYGISLVVPKK</sequence>
<dbReference type="SUPFAM" id="SSF55785">
    <property type="entry name" value="PYP-like sensor domain (PAS domain)"/>
    <property type="match status" value="1"/>
</dbReference>
<dbReference type="EMBL" id="QGHD01000010">
    <property type="protein sequence ID" value="PWL01884.1"/>
    <property type="molecule type" value="Genomic_DNA"/>
</dbReference>
<proteinExistence type="predicted"/>
<keyword evidence="1" id="KW-0472">Membrane</keyword>
<keyword evidence="1" id="KW-0812">Transmembrane</keyword>
<dbReference type="Gene3D" id="3.30.450.20">
    <property type="entry name" value="PAS domain"/>
    <property type="match status" value="1"/>
</dbReference>
<name>A0ABX5LRH8_9BACT</name>
<evidence type="ECO:0000256" key="1">
    <source>
        <dbReference type="SAM" id="Phobius"/>
    </source>
</evidence>
<dbReference type="PROSITE" id="PS50112">
    <property type="entry name" value="PAS"/>
    <property type="match status" value="1"/>
</dbReference>
<keyword evidence="4" id="KW-1185">Reference proteome</keyword>